<reference evidence="1" key="1">
    <citation type="submission" date="2023-03" db="EMBL/GenBank/DDBJ databases">
        <title>Chromosome-level genomes of two armyworms, Mythimna separata and Mythimna loreyi, provide insights into the biosynthesis and reception of sex pheromones.</title>
        <authorList>
            <person name="Zhao H."/>
        </authorList>
    </citation>
    <scope>NUCLEOTIDE SEQUENCE</scope>
    <source>
        <strain evidence="1">BeijingLab</strain>
    </source>
</reference>
<comment type="caution">
    <text evidence="1">The sequence shown here is derived from an EMBL/GenBank/DDBJ whole genome shotgun (WGS) entry which is preliminary data.</text>
</comment>
<accession>A0ACC2QXM8</accession>
<proteinExistence type="predicted"/>
<protein>
    <submittedName>
        <fullName evidence="1">Uncharacterized protein</fullName>
    </submittedName>
</protein>
<keyword evidence="2" id="KW-1185">Reference proteome</keyword>
<gene>
    <name evidence="1" type="ORF">PYW08_016252</name>
</gene>
<evidence type="ECO:0000313" key="1">
    <source>
        <dbReference type="EMBL" id="KAJ8727867.1"/>
    </source>
</evidence>
<evidence type="ECO:0000313" key="2">
    <source>
        <dbReference type="Proteomes" id="UP001231649"/>
    </source>
</evidence>
<organism evidence="1 2">
    <name type="scientific">Mythimna loreyi</name>
    <dbReference type="NCBI Taxonomy" id="667449"/>
    <lineage>
        <taxon>Eukaryota</taxon>
        <taxon>Metazoa</taxon>
        <taxon>Ecdysozoa</taxon>
        <taxon>Arthropoda</taxon>
        <taxon>Hexapoda</taxon>
        <taxon>Insecta</taxon>
        <taxon>Pterygota</taxon>
        <taxon>Neoptera</taxon>
        <taxon>Endopterygota</taxon>
        <taxon>Lepidoptera</taxon>
        <taxon>Glossata</taxon>
        <taxon>Ditrysia</taxon>
        <taxon>Noctuoidea</taxon>
        <taxon>Noctuidae</taxon>
        <taxon>Noctuinae</taxon>
        <taxon>Hadenini</taxon>
        <taxon>Mythimna</taxon>
    </lineage>
</organism>
<dbReference type="EMBL" id="CM056785">
    <property type="protein sequence ID" value="KAJ8727867.1"/>
    <property type="molecule type" value="Genomic_DNA"/>
</dbReference>
<name>A0ACC2QXM8_9NEOP</name>
<dbReference type="Proteomes" id="UP001231649">
    <property type="component" value="Chromosome 9"/>
</dbReference>
<sequence length="382" mass="43517">MEVLRYKYIFIVITLLLEKVSNEESNTNSTETTQNCPFSKIIEDVFKINNKTTDKDSNKKNKERVKLFLSTIANITNENISKKEEDLINIIIASINRIKNNVSDTSDKLNEAIIMSSSKGSNRNKTNDIKKVNQIKSGIEDKIDTFLNSDTTKWHTTKNITEKVEDTSTTEKTKYVEILTKDPHTQNTTSANIIEVLKHLMPLFNSTLTKEVHNITIIERDHTNNHSFSATKNVSTIIVTYCDKANLTDENKTILDKETEEKVDDDSRDDYYDDELGLEMDVGEGEARNITIGEKKEMMEAAEYGLQKMHELYTVLEPKLYSMGLWLDDSSPARYVAAFNAPSEEAAKYSRYGYASLQAATKLKQLTRLVVCCEIGELWLLS</sequence>